<accession>A0A6A6H160</accession>
<evidence type="ECO:0000313" key="2">
    <source>
        <dbReference type="EMBL" id="KAF2231765.1"/>
    </source>
</evidence>
<organism evidence="2 3">
    <name type="scientific">Viridothelium virens</name>
    <name type="common">Speckled blister lichen</name>
    <name type="synonym">Trypethelium virens</name>
    <dbReference type="NCBI Taxonomy" id="1048519"/>
    <lineage>
        <taxon>Eukaryota</taxon>
        <taxon>Fungi</taxon>
        <taxon>Dikarya</taxon>
        <taxon>Ascomycota</taxon>
        <taxon>Pezizomycotina</taxon>
        <taxon>Dothideomycetes</taxon>
        <taxon>Dothideomycetes incertae sedis</taxon>
        <taxon>Trypetheliales</taxon>
        <taxon>Trypetheliaceae</taxon>
        <taxon>Viridothelium</taxon>
    </lineage>
</organism>
<dbReference type="OrthoDB" id="1859733at2759"/>
<dbReference type="PANTHER" id="PTHR35567">
    <property type="entry name" value="MALATE DEHYDROGENASE (AFU_ORTHOLOGUE AFUA_2G13800)"/>
    <property type="match status" value="1"/>
</dbReference>
<dbReference type="AlphaFoldDB" id="A0A6A6H160"/>
<dbReference type="InterPro" id="IPR021851">
    <property type="entry name" value="DUF3455"/>
</dbReference>
<keyword evidence="3" id="KW-1185">Reference proteome</keyword>
<protein>
    <recommendedName>
        <fullName evidence="4">Malate dehydrogenase</fullName>
    </recommendedName>
</protein>
<feature type="signal peptide" evidence="1">
    <location>
        <begin position="1"/>
        <end position="18"/>
    </location>
</feature>
<dbReference type="EMBL" id="ML991823">
    <property type="protein sequence ID" value="KAF2231765.1"/>
    <property type="molecule type" value="Genomic_DNA"/>
</dbReference>
<keyword evidence="1" id="KW-0732">Signal</keyword>
<evidence type="ECO:0008006" key="4">
    <source>
        <dbReference type="Google" id="ProtNLM"/>
    </source>
</evidence>
<proteinExistence type="predicted"/>
<sequence>MLYQRIFSALLIAVPTIAAPWYQPTSPQDTHHASPHPIRSAGVAATSVSTPVLPVQTPNTLPPLSDSLNLRVIALGVGTQNYTCSQTPNVSSSAPVSVGANATLYDVTELFTNSPQDIGNITETALLQNSGLGNQPIGHHFFTYVGSTLTPTFDLDGHSPSLFLSAVKENTETAPVLAYTGLSSEGAVPWLFLQSDTSGLSEGMSEVYRVETAGGAQPSTCADKDGDFQVPYSAEYWFYG</sequence>
<dbReference type="Pfam" id="PF11937">
    <property type="entry name" value="DUF3455"/>
    <property type="match status" value="1"/>
</dbReference>
<dbReference type="Proteomes" id="UP000800092">
    <property type="component" value="Unassembled WGS sequence"/>
</dbReference>
<evidence type="ECO:0000313" key="3">
    <source>
        <dbReference type="Proteomes" id="UP000800092"/>
    </source>
</evidence>
<feature type="chain" id="PRO_5025587216" description="Malate dehydrogenase" evidence="1">
    <location>
        <begin position="19"/>
        <end position="240"/>
    </location>
</feature>
<dbReference type="PANTHER" id="PTHR35567:SF1">
    <property type="entry name" value="CONSERVED FUNGAL PROTEIN (AFU_ORTHOLOGUE AFUA_1G14230)"/>
    <property type="match status" value="1"/>
</dbReference>
<reference evidence="2" key="1">
    <citation type="journal article" date="2020" name="Stud. Mycol.">
        <title>101 Dothideomycetes genomes: a test case for predicting lifestyles and emergence of pathogens.</title>
        <authorList>
            <person name="Haridas S."/>
            <person name="Albert R."/>
            <person name="Binder M."/>
            <person name="Bloem J."/>
            <person name="Labutti K."/>
            <person name="Salamov A."/>
            <person name="Andreopoulos B."/>
            <person name="Baker S."/>
            <person name="Barry K."/>
            <person name="Bills G."/>
            <person name="Bluhm B."/>
            <person name="Cannon C."/>
            <person name="Castanera R."/>
            <person name="Culley D."/>
            <person name="Daum C."/>
            <person name="Ezra D."/>
            <person name="Gonzalez J."/>
            <person name="Henrissat B."/>
            <person name="Kuo A."/>
            <person name="Liang C."/>
            <person name="Lipzen A."/>
            <person name="Lutzoni F."/>
            <person name="Magnuson J."/>
            <person name="Mondo S."/>
            <person name="Nolan M."/>
            <person name="Ohm R."/>
            <person name="Pangilinan J."/>
            <person name="Park H.-J."/>
            <person name="Ramirez L."/>
            <person name="Alfaro M."/>
            <person name="Sun H."/>
            <person name="Tritt A."/>
            <person name="Yoshinaga Y."/>
            <person name="Zwiers L.-H."/>
            <person name="Turgeon B."/>
            <person name="Goodwin S."/>
            <person name="Spatafora J."/>
            <person name="Crous P."/>
            <person name="Grigoriev I."/>
        </authorList>
    </citation>
    <scope>NUCLEOTIDE SEQUENCE</scope>
    <source>
        <strain evidence="2">Tuck. ex Michener</strain>
    </source>
</reference>
<evidence type="ECO:0000256" key="1">
    <source>
        <dbReference type="SAM" id="SignalP"/>
    </source>
</evidence>
<gene>
    <name evidence="2" type="ORF">EV356DRAFT_535271</name>
</gene>
<name>A0A6A6H160_VIRVR</name>